<dbReference type="GO" id="GO:0050793">
    <property type="term" value="P:regulation of developmental process"/>
    <property type="evidence" value="ECO:0007669"/>
    <property type="project" value="UniProtKB-ARBA"/>
</dbReference>
<dbReference type="EMBL" id="JAODUO010000588">
    <property type="protein sequence ID" value="KAK2177624.1"/>
    <property type="molecule type" value="Genomic_DNA"/>
</dbReference>
<evidence type="ECO:0000256" key="4">
    <source>
        <dbReference type="ARBA" id="ARBA00004603"/>
    </source>
</evidence>
<dbReference type="InterPro" id="IPR042491">
    <property type="entry name" value="Vps35_C"/>
</dbReference>
<evidence type="ECO:0000256" key="3">
    <source>
        <dbReference type="ARBA" id="ARBA00004496"/>
    </source>
</evidence>
<evidence type="ECO:0000256" key="13">
    <source>
        <dbReference type="PIRNR" id="PIRNR009375"/>
    </source>
</evidence>
<dbReference type="Gene3D" id="1.25.40.660">
    <property type="entry name" value="Vacuolar protein sorting-associated protein 35, helical subcomplex Vps35-C"/>
    <property type="match status" value="1"/>
</dbReference>
<sequence>MSCLVRTSSRTWLRCVGGVQHPLRGLFLRNYLLQCTKNVLPDVNEEGASETDTGTVRDSIDFIHLNFAEMNKLWVRMQHQGHTRDREKREQERRELRILVGTNLVRLSQLEAVNIDIFKKHVLPGILEQVVSCRDAISQEYLMECVIQVFPDEFHLQSLNGFLRACADVHQDVNVKNIIISLIDRLAMYARSDEGGGIPNDMQLFSIFSQQVSQVIQSRPDMPPEDIVCLQVALINLALHCYPDKIEYVDRVLENTEEIFNRLNLDHLESSSAVSKELTRLMNIPIEFYKNILMLLKLDHFSALFDYFDYQARKTMSVYIITSALESDTYVTMQEEVDGILSLVSPLVQDQSDEPEEEGDPEDFAEEQGIMGRFIHMLQAEDCDQQYLILNAARKHFGAGGNKRIRFTLPPIIFAAYKLAFQYKSISETDDKWEKKCQKIFHFCHQTIGALIKAEMAELPLRLFLQGALTAGEISFENYETVAYEFISQAFSLYEDEISDSKSQLAAITLIVSTVEQMACFSEENHEPLRTQCALATSKLLKKPDQCRGVTTCTHLFWSGKTQETNGKEMHDGKRVMECLKKGLRIANQCMDHSVQVQLFVEILNHYIYFYEKSNPQVTVQILNQLVTKIREELPNLDPNEATEQINKHFTNTLEHLHLRQQSPPDSGPTYEGLEL</sequence>
<dbReference type="GO" id="GO:0030906">
    <property type="term" value="C:retromer, cargo-selective complex"/>
    <property type="evidence" value="ECO:0007669"/>
    <property type="project" value="InterPro"/>
</dbReference>
<reference evidence="14" key="1">
    <citation type="journal article" date="2023" name="Mol. Biol. Evol.">
        <title>Third-Generation Sequencing Reveals the Adaptive Role of the Epigenome in Three Deep-Sea Polychaetes.</title>
        <authorList>
            <person name="Perez M."/>
            <person name="Aroh O."/>
            <person name="Sun Y."/>
            <person name="Lan Y."/>
            <person name="Juniper S.K."/>
            <person name="Young C.R."/>
            <person name="Angers B."/>
            <person name="Qian P.Y."/>
        </authorList>
    </citation>
    <scope>NUCLEOTIDE SEQUENCE</scope>
    <source>
        <strain evidence="14">R07B-5</strain>
    </source>
</reference>
<dbReference type="GO" id="GO:0005770">
    <property type="term" value="C:late endosome"/>
    <property type="evidence" value="ECO:0007669"/>
    <property type="project" value="UniProtKB-SubCell"/>
</dbReference>
<dbReference type="GO" id="GO:0042176">
    <property type="term" value="P:regulation of protein catabolic process"/>
    <property type="evidence" value="ECO:0007669"/>
    <property type="project" value="UniProtKB-ARBA"/>
</dbReference>
<dbReference type="GO" id="GO:0051049">
    <property type="term" value="P:regulation of transport"/>
    <property type="evidence" value="ECO:0007669"/>
    <property type="project" value="UniProtKB-ARBA"/>
</dbReference>
<comment type="caution">
    <text evidence="14">The sequence shown here is derived from an EMBL/GenBank/DDBJ whole genome shotgun (WGS) entry which is preliminary data.</text>
</comment>
<keyword evidence="10 13" id="KW-0653">Protein transport</keyword>
<dbReference type="Pfam" id="PF03635">
    <property type="entry name" value="Vps35"/>
    <property type="match status" value="1"/>
</dbReference>
<evidence type="ECO:0000256" key="6">
    <source>
        <dbReference type="ARBA" id="ARBA00022448"/>
    </source>
</evidence>
<evidence type="ECO:0000313" key="15">
    <source>
        <dbReference type="Proteomes" id="UP001209878"/>
    </source>
</evidence>
<dbReference type="PIRSF" id="PIRSF009375">
    <property type="entry name" value="Retromer_Vps35"/>
    <property type="match status" value="1"/>
</dbReference>
<evidence type="ECO:0000256" key="9">
    <source>
        <dbReference type="ARBA" id="ARBA00022753"/>
    </source>
</evidence>
<evidence type="ECO:0000313" key="14">
    <source>
        <dbReference type="EMBL" id="KAK2177624.1"/>
    </source>
</evidence>
<dbReference type="GO" id="GO:0099175">
    <property type="term" value="P:regulation of postsynapse organization"/>
    <property type="evidence" value="ECO:0007669"/>
    <property type="project" value="UniProtKB-ARBA"/>
</dbReference>
<evidence type="ECO:0000256" key="5">
    <source>
        <dbReference type="ARBA" id="ARBA00006536"/>
    </source>
</evidence>
<dbReference type="FunFam" id="1.25.40.660:FF:000001">
    <property type="entry name" value="Vacuolar protein sorting-associated protein 35"/>
    <property type="match status" value="1"/>
</dbReference>
<gene>
    <name evidence="14" type="ORF">NP493_589g02015</name>
</gene>
<dbReference type="GO" id="GO:0042147">
    <property type="term" value="P:retrograde transport, endosome to Golgi"/>
    <property type="evidence" value="ECO:0007669"/>
    <property type="project" value="InterPro"/>
</dbReference>
<dbReference type="GO" id="GO:0032880">
    <property type="term" value="P:regulation of protein localization"/>
    <property type="evidence" value="ECO:0007669"/>
    <property type="project" value="UniProtKB-ARBA"/>
</dbReference>
<comment type="similarity">
    <text evidence="5 13">Belongs to the VPS35 family.</text>
</comment>
<dbReference type="GO" id="GO:0005769">
    <property type="term" value="C:early endosome"/>
    <property type="evidence" value="ECO:0007669"/>
    <property type="project" value="UniProtKB-SubCell"/>
</dbReference>
<name>A0AAD9NSB2_RIDPI</name>
<keyword evidence="7" id="KW-0963">Cytoplasm</keyword>
<dbReference type="Proteomes" id="UP001209878">
    <property type="component" value="Unassembled WGS sequence"/>
</dbReference>
<dbReference type="GO" id="GO:0099639">
    <property type="term" value="P:neurotransmitter receptor transport, endosome to plasma membrane"/>
    <property type="evidence" value="ECO:0007669"/>
    <property type="project" value="UniProtKB-ARBA"/>
</dbReference>
<comment type="subcellular location">
    <subcellularLocation>
        <location evidence="3">Cytoplasm</location>
    </subcellularLocation>
    <subcellularLocation>
        <location evidence="2">Early endosome</location>
    </subcellularLocation>
    <subcellularLocation>
        <location evidence="4">Late endosome</location>
    </subcellularLocation>
    <subcellularLocation>
        <location evidence="1">Membrane</location>
        <topology evidence="1">Peripheral membrane protein</topology>
    </subcellularLocation>
</comment>
<dbReference type="GO" id="GO:0010628">
    <property type="term" value="P:positive regulation of gene expression"/>
    <property type="evidence" value="ECO:0007669"/>
    <property type="project" value="UniProtKB-ARBA"/>
</dbReference>
<dbReference type="PANTHER" id="PTHR11099">
    <property type="entry name" value="VACUOLAR SORTING PROTEIN 35"/>
    <property type="match status" value="1"/>
</dbReference>
<evidence type="ECO:0000256" key="7">
    <source>
        <dbReference type="ARBA" id="ARBA00022490"/>
    </source>
</evidence>
<evidence type="ECO:0000256" key="12">
    <source>
        <dbReference type="ARBA" id="ARBA00072998"/>
    </source>
</evidence>
<dbReference type="GO" id="GO:0031647">
    <property type="term" value="P:regulation of protein stability"/>
    <property type="evidence" value="ECO:0007669"/>
    <property type="project" value="UniProtKB-ARBA"/>
</dbReference>
<evidence type="ECO:0000256" key="8">
    <source>
        <dbReference type="ARBA" id="ARBA00022553"/>
    </source>
</evidence>
<dbReference type="PANTHER" id="PTHR11099:SF0">
    <property type="entry name" value="VACUOLAR PROTEIN SORTING-ASSOCIATED PROTEIN 35"/>
    <property type="match status" value="1"/>
</dbReference>
<organism evidence="14 15">
    <name type="scientific">Ridgeia piscesae</name>
    <name type="common">Tubeworm</name>
    <dbReference type="NCBI Taxonomy" id="27915"/>
    <lineage>
        <taxon>Eukaryota</taxon>
        <taxon>Metazoa</taxon>
        <taxon>Spiralia</taxon>
        <taxon>Lophotrochozoa</taxon>
        <taxon>Annelida</taxon>
        <taxon>Polychaeta</taxon>
        <taxon>Sedentaria</taxon>
        <taxon>Canalipalpata</taxon>
        <taxon>Sabellida</taxon>
        <taxon>Siboglinidae</taxon>
        <taxon>Ridgeia</taxon>
    </lineage>
</organism>
<proteinExistence type="inferred from homology"/>
<comment type="function">
    <text evidence="13">Plays a role in vesicular protein sorting.</text>
</comment>
<evidence type="ECO:0000256" key="11">
    <source>
        <dbReference type="ARBA" id="ARBA00023136"/>
    </source>
</evidence>
<dbReference type="GO" id="GO:0009967">
    <property type="term" value="P:positive regulation of signal transduction"/>
    <property type="evidence" value="ECO:0007669"/>
    <property type="project" value="UniProtKB-ARBA"/>
</dbReference>
<dbReference type="GO" id="GO:0031748">
    <property type="term" value="F:D1 dopamine receptor binding"/>
    <property type="evidence" value="ECO:0007669"/>
    <property type="project" value="UniProtKB-ARBA"/>
</dbReference>
<keyword evidence="9" id="KW-0967">Endosome</keyword>
<protein>
    <recommendedName>
        <fullName evidence="12 13">Vacuolar protein sorting-associated protein 35</fullName>
    </recommendedName>
</protein>
<keyword evidence="15" id="KW-1185">Reference proteome</keyword>
<accession>A0AAD9NSB2</accession>
<dbReference type="InterPro" id="IPR005378">
    <property type="entry name" value="Vps35"/>
</dbReference>
<keyword evidence="6 13" id="KW-0813">Transport</keyword>
<keyword evidence="8" id="KW-0597">Phosphoprotein</keyword>
<evidence type="ECO:0000256" key="2">
    <source>
        <dbReference type="ARBA" id="ARBA00004412"/>
    </source>
</evidence>
<dbReference type="AlphaFoldDB" id="A0AAD9NSB2"/>
<keyword evidence="11" id="KW-0472">Membrane</keyword>
<evidence type="ECO:0000256" key="10">
    <source>
        <dbReference type="ARBA" id="ARBA00022927"/>
    </source>
</evidence>
<evidence type="ECO:0000256" key="1">
    <source>
        <dbReference type="ARBA" id="ARBA00004170"/>
    </source>
</evidence>
<dbReference type="GO" id="GO:0005829">
    <property type="term" value="C:cytosol"/>
    <property type="evidence" value="ECO:0007669"/>
    <property type="project" value="GOC"/>
</dbReference>